<dbReference type="PROSITE" id="PS51257">
    <property type="entry name" value="PROKAR_LIPOPROTEIN"/>
    <property type="match status" value="1"/>
</dbReference>
<comment type="similarity">
    <text evidence="1">Belongs to the bacteroidetes fimbrillin superfamily. FimB/Mfa2 family.</text>
</comment>
<evidence type="ECO:0000256" key="1">
    <source>
        <dbReference type="ARBA" id="ARBA00007248"/>
    </source>
</evidence>
<evidence type="ECO:0000313" key="3">
    <source>
        <dbReference type="EMBL" id="PRD56819.1"/>
    </source>
</evidence>
<keyword evidence="2" id="KW-0732">Signal</keyword>
<evidence type="ECO:0008006" key="5">
    <source>
        <dbReference type="Google" id="ProtNLM"/>
    </source>
</evidence>
<dbReference type="EMBL" id="PVBS01000001">
    <property type="protein sequence ID" value="PRD56819.1"/>
    <property type="molecule type" value="Genomic_DNA"/>
</dbReference>
<dbReference type="Proteomes" id="UP000238642">
    <property type="component" value="Unassembled WGS sequence"/>
</dbReference>
<evidence type="ECO:0000313" key="4">
    <source>
        <dbReference type="Proteomes" id="UP000238642"/>
    </source>
</evidence>
<protein>
    <recommendedName>
        <fullName evidence="5">Fibrobacter succinogenes major paralogous domain-containing protein</fullName>
    </recommendedName>
</protein>
<gene>
    <name evidence="3" type="ORF">C5749_06235</name>
</gene>
<accession>A0A2S9JU80</accession>
<dbReference type="InterPro" id="IPR014941">
    <property type="entry name" value="FimB/Mfa2/Mfa3"/>
</dbReference>
<feature type="signal peptide" evidence="2">
    <location>
        <begin position="1"/>
        <end position="21"/>
    </location>
</feature>
<name>A0A2S9JU80_9SPHI</name>
<proteinExistence type="inferred from homology"/>
<keyword evidence="4" id="KW-1185">Reference proteome</keyword>
<organism evidence="3 4">
    <name type="scientific">Sphingobacterium gobiense</name>
    <dbReference type="NCBI Taxonomy" id="1382456"/>
    <lineage>
        <taxon>Bacteria</taxon>
        <taxon>Pseudomonadati</taxon>
        <taxon>Bacteroidota</taxon>
        <taxon>Sphingobacteriia</taxon>
        <taxon>Sphingobacteriales</taxon>
        <taxon>Sphingobacteriaceae</taxon>
        <taxon>Sphingobacterium</taxon>
    </lineage>
</organism>
<reference evidence="3 4" key="1">
    <citation type="submission" date="2018-02" db="EMBL/GenBank/DDBJ databases">
        <title>The draft genome of Sphingobacterium gobiense H7.</title>
        <authorList>
            <person name="Li L."/>
            <person name="Liu L."/>
            <person name="Zhang X."/>
            <person name="Wang T."/>
            <person name="Liang L."/>
        </authorList>
    </citation>
    <scope>NUCLEOTIDE SEQUENCE [LARGE SCALE GENOMIC DNA]</scope>
    <source>
        <strain evidence="3 4">ACCC 05757</strain>
    </source>
</reference>
<comment type="caution">
    <text evidence="3">The sequence shown here is derived from an EMBL/GenBank/DDBJ whole genome shotgun (WGS) entry which is preliminary data.</text>
</comment>
<feature type="chain" id="PRO_5015739769" description="Fibrobacter succinogenes major paralogous domain-containing protein" evidence="2">
    <location>
        <begin position="22"/>
        <end position="528"/>
    </location>
</feature>
<sequence length="528" mass="56488">MLMGKVASSLIVVTLLFFSCAKENQIQSEKENTIVRINLSSTIFNSSNGNTGRANDSFSREHSQVIGLTEEFNLVATLKPAENQKTPDIALSKKADLKAATPVRTPLPLGTQYIIAVYNTSGDYITHQNYTYAAGQNPEITVQPGTYQFVAVASGNNTLPTINFNQSLANINLEIQDPDIDLMYFSQQLTVLQGQINQLDVVLKHLFTEITVSLNTEAIGEIGAIGQANISPNYSAVNVSLSNGSLSYPSTATSAAKTIVFGATTGEIVISTPIFLFPNNTNSGTISIENLQIGEISKPLTLTNLTIMDGIKYNLEFVLQAAGINIGNEIWSGGNLIYDPADNRYGFTASDNDFGNYWFPGYTLPKLLDGTNQGPDPTINGSAGDPCALVAPAGTWRLPTEAEASQLIDRTGPNGADNPHNMNAYDPARYVDTFDGSGSGTNLGMFFGIQGNPGASRHDYLFCVYAGAYHNENTPGPTIGSEGNYILSGTSGGYRELHLTGNAGDAGYGINIGQADMNTAYQIRCVKQ</sequence>
<dbReference type="Pfam" id="PF08842">
    <property type="entry name" value="Mfa2"/>
    <property type="match status" value="1"/>
</dbReference>
<evidence type="ECO:0000256" key="2">
    <source>
        <dbReference type="SAM" id="SignalP"/>
    </source>
</evidence>
<dbReference type="AlphaFoldDB" id="A0A2S9JU80"/>